<dbReference type="CDD" id="cd18914">
    <property type="entry name" value="bHLH_AtORG2_like"/>
    <property type="match status" value="1"/>
</dbReference>
<dbReference type="PANTHER" id="PTHR13935:SF155">
    <property type="entry name" value="TRANSCRIPTION FACTOR BHLH120-LIKE"/>
    <property type="match status" value="1"/>
</dbReference>
<dbReference type="SMART" id="SM00353">
    <property type="entry name" value="HLH"/>
    <property type="match status" value="1"/>
</dbReference>
<dbReference type="GO" id="GO:0046983">
    <property type="term" value="F:protein dimerization activity"/>
    <property type="evidence" value="ECO:0007669"/>
    <property type="project" value="InterPro"/>
</dbReference>
<dbReference type="AlphaFoldDB" id="A0AAW1H9K0"/>
<dbReference type="SUPFAM" id="SSF47459">
    <property type="entry name" value="HLH, helix-loop-helix DNA-binding domain"/>
    <property type="match status" value="1"/>
</dbReference>
<evidence type="ECO:0000313" key="7">
    <source>
        <dbReference type="EMBL" id="KAK9672710.1"/>
    </source>
</evidence>
<feature type="compositionally biased region" description="Basic residues" evidence="5">
    <location>
        <begin position="55"/>
        <end position="67"/>
    </location>
</feature>
<keyword evidence="8" id="KW-1185">Reference proteome</keyword>
<dbReference type="PANTHER" id="PTHR13935">
    <property type="entry name" value="ACHAETE-SCUTE TRANSCRIPTION FACTOR-RELATED"/>
    <property type="match status" value="1"/>
</dbReference>
<comment type="subcellular location">
    <subcellularLocation>
        <location evidence="1">Nucleus</location>
    </subcellularLocation>
</comment>
<dbReference type="GO" id="GO:0090575">
    <property type="term" value="C:RNA polymerase II transcription regulator complex"/>
    <property type="evidence" value="ECO:0007669"/>
    <property type="project" value="TreeGrafter"/>
</dbReference>
<keyword evidence="4" id="KW-0539">Nucleus</keyword>
<evidence type="ECO:0000256" key="5">
    <source>
        <dbReference type="SAM" id="MobiDB-lite"/>
    </source>
</evidence>
<dbReference type="Pfam" id="PF00010">
    <property type="entry name" value="HLH"/>
    <property type="match status" value="1"/>
</dbReference>
<comment type="caution">
    <text evidence="7">The sequence shown here is derived from an EMBL/GenBank/DDBJ whole genome shotgun (WGS) entry which is preliminary data.</text>
</comment>
<dbReference type="InterPro" id="IPR015660">
    <property type="entry name" value="MASH1/Ascl1a-like"/>
</dbReference>
<evidence type="ECO:0000256" key="1">
    <source>
        <dbReference type="ARBA" id="ARBA00004123"/>
    </source>
</evidence>
<name>A0AAW1H9K0_SAPOF</name>
<dbReference type="InterPro" id="IPR011598">
    <property type="entry name" value="bHLH_dom"/>
</dbReference>
<organism evidence="7 8">
    <name type="scientific">Saponaria officinalis</name>
    <name type="common">Common soapwort</name>
    <name type="synonym">Lychnis saponaria</name>
    <dbReference type="NCBI Taxonomy" id="3572"/>
    <lineage>
        <taxon>Eukaryota</taxon>
        <taxon>Viridiplantae</taxon>
        <taxon>Streptophyta</taxon>
        <taxon>Embryophyta</taxon>
        <taxon>Tracheophyta</taxon>
        <taxon>Spermatophyta</taxon>
        <taxon>Magnoliopsida</taxon>
        <taxon>eudicotyledons</taxon>
        <taxon>Gunneridae</taxon>
        <taxon>Pentapetalae</taxon>
        <taxon>Caryophyllales</taxon>
        <taxon>Caryophyllaceae</taxon>
        <taxon>Caryophylleae</taxon>
        <taxon>Saponaria</taxon>
    </lineage>
</organism>
<dbReference type="EMBL" id="JBDFQZ010000012">
    <property type="protein sequence ID" value="KAK9672710.1"/>
    <property type="molecule type" value="Genomic_DNA"/>
</dbReference>
<dbReference type="Gene3D" id="4.10.280.10">
    <property type="entry name" value="Helix-loop-helix DNA-binding domain"/>
    <property type="match status" value="1"/>
</dbReference>
<feature type="compositionally biased region" description="Polar residues" evidence="5">
    <location>
        <begin position="160"/>
        <end position="177"/>
    </location>
</feature>
<evidence type="ECO:0000256" key="3">
    <source>
        <dbReference type="ARBA" id="ARBA00023163"/>
    </source>
</evidence>
<dbReference type="GO" id="GO:0000977">
    <property type="term" value="F:RNA polymerase II transcription regulatory region sequence-specific DNA binding"/>
    <property type="evidence" value="ECO:0007669"/>
    <property type="project" value="TreeGrafter"/>
</dbReference>
<dbReference type="Proteomes" id="UP001443914">
    <property type="component" value="Unassembled WGS sequence"/>
</dbReference>
<feature type="region of interest" description="Disordered" evidence="5">
    <location>
        <begin position="151"/>
        <end position="177"/>
    </location>
</feature>
<dbReference type="InterPro" id="IPR036638">
    <property type="entry name" value="HLH_DNA-bd_sf"/>
</dbReference>
<keyword evidence="2" id="KW-0805">Transcription regulation</keyword>
<dbReference type="GO" id="GO:0000981">
    <property type="term" value="F:DNA-binding transcription factor activity, RNA polymerase II-specific"/>
    <property type="evidence" value="ECO:0007669"/>
    <property type="project" value="TreeGrafter"/>
</dbReference>
<feature type="compositionally biased region" description="Low complexity" evidence="5">
    <location>
        <begin position="38"/>
        <end position="50"/>
    </location>
</feature>
<protein>
    <recommendedName>
        <fullName evidence="6">BHLH domain-containing protein</fullName>
    </recommendedName>
</protein>
<evidence type="ECO:0000259" key="6">
    <source>
        <dbReference type="PROSITE" id="PS50888"/>
    </source>
</evidence>
<sequence length="265" mass="30435">MFPFQRSCELSFKLNDDDDNNNHPYDQYNIKHEILLDDNNNNDDLLGNNLDRVRGRGRGRGRGRSRRAVGSSSNTNNSNNNSNTGDEEEKKRVFHRESERQRRQEMSTLFDSLRSVIPAHHLKGRSITDNLGEATNYIKDLEKNVKELGEKRDELKKSIRSTTSSSNRELGGSSNSSPPYNVVIRQFTGGLEIEICVKYDDAQFLLSTALHVVFEEGLEVVSSTSTKFHERFIHSVQCEVNDVTYIDMNRLEQRLNDLYLRSTDD</sequence>
<evidence type="ECO:0000256" key="4">
    <source>
        <dbReference type="ARBA" id="ARBA00023242"/>
    </source>
</evidence>
<gene>
    <name evidence="7" type="ORF">RND81_12G118900</name>
</gene>
<feature type="region of interest" description="Disordered" evidence="5">
    <location>
        <begin position="38"/>
        <end position="106"/>
    </location>
</feature>
<feature type="compositionally biased region" description="Basic and acidic residues" evidence="5">
    <location>
        <begin position="88"/>
        <end position="105"/>
    </location>
</feature>
<accession>A0AAW1H9K0</accession>
<proteinExistence type="predicted"/>
<evidence type="ECO:0000256" key="2">
    <source>
        <dbReference type="ARBA" id="ARBA00023015"/>
    </source>
</evidence>
<keyword evidence="3" id="KW-0804">Transcription</keyword>
<reference evidence="7" key="1">
    <citation type="submission" date="2024-03" db="EMBL/GenBank/DDBJ databases">
        <title>WGS assembly of Saponaria officinalis var. Norfolk2.</title>
        <authorList>
            <person name="Jenkins J."/>
            <person name="Shu S."/>
            <person name="Grimwood J."/>
            <person name="Barry K."/>
            <person name="Goodstein D."/>
            <person name="Schmutz J."/>
            <person name="Leebens-Mack J."/>
            <person name="Osbourn A."/>
        </authorList>
    </citation>
    <scope>NUCLEOTIDE SEQUENCE [LARGE SCALE GENOMIC DNA]</scope>
    <source>
        <strain evidence="7">JIC</strain>
    </source>
</reference>
<feature type="domain" description="BHLH" evidence="6">
    <location>
        <begin position="90"/>
        <end position="141"/>
    </location>
</feature>
<dbReference type="PROSITE" id="PS50888">
    <property type="entry name" value="BHLH"/>
    <property type="match status" value="1"/>
</dbReference>
<evidence type="ECO:0000313" key="8">
    <source>
        <dbReference type="Proteomes" id="UP001443914"/>
    </source>
</evidence>
<feature type="compositionally biased region" description="Low complexity" evidence="5">
    <location>
        <begin position="68"/>
        <end position="84"/>
    </location>
</feature>